<dbReference type="PIRSF" id="PIRSF000027">
    <property type="entry name" value="Cytc_c_prime"/>
    <property type="match status" value="1"/>
</dbReference>
<evidence type="ECO:0000313" key="7">
    <source>
        <dbReference type="EMBL" id="GAB1581368.1"/>
    </source>
</evidence>
<evidence type="ECO:0000256" key="3">
    <source>
        <dbReference type="ARBA" id="ARBA00022723"/>
    </source>
</evidence>
<organism evidence="7 8">
    <name type="scientific">Phyllobacterium phragmitis</name>
    <dbReference type="NCBI Taxonomy" id="2670329"/>
    <lineage>
        <taxon>Bacteria</taxon>
        <taxon>Pseudomonadati</taxon>
        <taxon>Pseudomonadota</taxon>
        <taxon>Alphaproteobacteria</taxon>
        <taxon>Hyphomicrobiales</taxon>
        <taxon>Phyllobacteriaceae</taxon>
        <taxon>Phyllobacterium</taxon>
    </lineage>
</organism>
<dbReference type="InterPro" id="IPR010980">
    <property type="entry name" value="Cyt_c/b562"/>
</dbReference>
<dbReference type="SUPFAM" id="SSF47175">
    <property type="entry name" value="Cytochromes"/>
    <property type="match status" value="1"/>
</dbReference>
<dbReference type="RefSeq" id="WP_183429482.1">
    <property type="nucleotide sequence ID" value="NZ_BAAFZP010000001.1"/>
</dbReference>
<evidence type="ECO:0000256" key="5">
    <source>
        <dbReference type="ARBA" id="ARBA00023004"/>
    </source>
</evidence>
<accession>A0ABQ0GXL0</accession>
<evidence type="ECO:0000313" key="8">
    <source>
        <dbReference type="Proteomes" id="UP001628091"/>
    </source>
</evidence>
<keyword evidence="8" id="KW-1185">Reference proteome</keyword>
<evidence type="ECO:0000256" key="4">
    <source>
        <dbReference type="ARBA" id="ARBA00022982"/>
    </source>
</evidence>
<feature type="chain" id="PRO_5046969054" evidence="6">
    <location>
        <begin position="21"/>
        <end position="145"/>
    </location>
</feature>
<protein>
    <submittedName>
        <fullName evidence="7">Cytochrome c</fullName>
    </submittedName>
</protein>
<keyword evidence="6" id="KW-0732">Signal</keyword>
<proteinExistence type="predicted"/>
<name>A0ABQ0GXL0_9HYPH</name>
<keyword evidence="4" id="KW-0249">Electron transport</keyword>
<keyword evidence="3" id="KW-0479">Metal-binding</keyword>
<dbReference type="Gene3D" id="1.20.120.10">
    <property type="entry name" value="Cytochrome c/b562"/>
    <property type="match status" value="1"/>
</dbReference>
<gene>
    <name evidence="7" type="ORF">PPNSA23_13110</name>
</gene>
<sequence>MRKLVCVAALFLASGGLAHADVVADRQAIMKGIGQSVRTIAPMVKGEKPFEAGAASDALSKLNEYAQKIDVEALFPKGSDTGDTTASPRIWEDMPGFKAKTDKFKADVAAAVAANPHDLDALKTQFQAISSNCSGCHQDFRIKKN</sequence>
<comment type="caution">
    <text evidence="7">The sequence shown here is derived from an EMBL/GenBank/DDBJ whole genome shotgun (WGS) entry which is preliminary data.</text>
</comment>
<reference evidence="7 8" key="1">
    <citation type="submission" date="2024-10" db="EMBL/GenBank/DDBJ databases">
        <title>Isolation, draft genome sequencing and identification of Phyllobacterium sp. NSA23, isolated from leaf soil.</title>
        <authorList>
            <person name="Akita H."/>
        </authorList>
    </citation>
    <scope>NUCLEOTIDE SEQUENCE [LARGE SCALE GENOMIC DNA]</scope>
    <source>
        <strain evidence="7 8">NSA23</strain>
    </source>
</reference>
<dbReference type="Proteomes" id="UP001628091">
    <property type="component" value="Unassembled WGS sequence"/>
</dbReference>
<dbReference type="PROSITE" id="PS51009">
    <property type="entry name" value="CYTCII"/>
    <property type="match status" value="1"/>
</dbReference>
<dbReference type="InterPro" id="IPR012127">
    <property type="entry name" value="Cyt_c_prime"/>
</dbReference>
<dbReference type="Pfam" id="PF01322">
    <property type="entry name" value="Cytochrom_C_2"/>
    <property type="match status" value="1"/>
</dbReference>
<evidence type="ECO:0000256" key="1">
    <source>
        <dbReference type="ARBA" id="ARBA00022448"/>
    </source>
</evidence>
<feature type="signal peptide" evidence="6">
    <location>
        <begin position="1"/>
        <end position="20"/>
    </location>
</feature>
<dbReference type="EMBL" id="BAAFZP010000001">
    <property type="protein sequence ID" value="GAB1581368.1"/>
    <property type="molecule type" value="Genomic_DNA"/>
</dbReference>
<dbReference type="InterPro" id="IPR002321">
    <property type="entry name" value="Cyt_c_II"/>
</dbReference>
<keyword evidence="2" id="KW-0349">Heme</keyword>
<keyword evidence="5" id="KW-0408">Iron</keyword>
<evidence type="ECO:0000256" key="6">
    <source>
        <dbReference type="SAM" id="SignalP"/>
    </source>
</evidence>
<evidence type="ECO:0000256" key="2">
    <source>
        <dbReference type="ARBA" id="ARBA00022617"/>
    </source>
</evidence>
<keyword evidence="1" id="KW-0813">Transport</keyword>